<keyword evidence="3" id="KW-0949">S-adenosyl-L-methionine</keyword>
<dbReference type="Gene3D" id="3.20.20.70">
    <property type="entry name" value="Aldolase class I"/>
    <property type="match status" value="1"/>
</dbReference>
<dbReference type="GO" id="GO:0046872">
    <property type="term" value="F:metal ion binding"/>
    <property type="evidence" value="ECO:0007669"/>
    <property type="project" value="UniProtKB-KW"/>
</dbReference>
<reference evidence="8 9" key="1">
    <citation type="submission" date="2017-11" db="EMBL/GenBank/DDBJ databases">
        <title>Infants hospitalized years apart are colonized by the same room-sourced microbial strains.</title>
        <authorList>
            <person name="Brooks B."/>
            <person name="Olm M.R."/>
            <person name="Firek B.A."/>
            <person name="Baker R."/>
            <person name="Thomas B.C."/>
            <person name="Morowitz M.J."/>
            <person name="Banfield J.F."/>
        </authorList>
    </citation>
    <scope>NUCLEOTIDE SEQUENCE [LARGE SCALE GENOMIC DNA]</scope>
    <source>
        <strain evidence="8">S2_009_000_R2_76</strain>
    </source>
</reference>
<evidence type="ECO:0000256" key="1">
    <source>
        <dbReference type="ARBA" id="ARBA00001966"/>
    </source>
</evidence>
<dbReference type="Pfam" id="PF04055">
    <property type="entry name" value="Radical_SAM"/>
    <property type="match status" value="1"/>
</dbReference>
<dbReference type="InterPro" id="IPR034391">
    <property type="entry name" value="AdoMet-like_SPASM_containing"/>
</dbReference>
<gene>
    <name evidence="8" type="ORF">DI598_05555</name>
</gene>
<organism evidence="8 9">
    <name type="scientific">Pseudopedobacter saltans</name>
    <dbReference type="NCBI Taxonomy" id="151895"/>
    <lineage>
        <taxon>Bacteria</taxon>
        <taxon>Pseudomonadati</taxon>
        <taxon>Bacteroidota</taxon>
        <taxon>Sphingobacteriia</taxon>
        <taxon>Sphingobacteriales</taxon>
        <taxon>Sphingobacteriaceae</taxon>
        <taxon>Pseudopedobacter</taxon>
    </lineage>
</organism>
<feature type="domain" description="Radical SAM core" evidence="7">
    <location>
        <begin position="42"/>
        <end position="265"/>
    </location>
</feature>
<evidence type="ECO:0000256" key="6">
    <source>
        <dbReference type="ARBA" id="ARBA00023014"/>
    </source>
</evidence>
<dbReference type="CDD" id="cd01335">
    <property type="entry name" value="Radical_SAM"/>
    <property type="match status" value="1"/>
</dbReference>
<keyword evidence="6" id="KW-0411">Iron-sulfur</keyword>
<protein>
    <submittedName>
        <fullName evidence="8">Radical SAM protein</fullName>
    </submittedName>
</protein>
<evidence type="ECO:0000256" key="5">
    <source>
        <dbReference type="ARBA" id="ARBA00023004"/>
    </source>
</evidence>
<dbReference type="GO" id="GO:0051536">
    <property type="term" value="F:iron-sulfur cluster binding"/>
    <property type="evidence" value="ECO:0007669"/>
    <property type="project" value="UniProtKB-KW"/>
</dbReference>
<dbReference type="SFLD" id="SFLDG01387">
    <property type="entry name" value="BtrN-like_SPASM_domain_contain"/>
    <property type="match status" value="1"/>
</dbReference>
<dbReference type="SFLD" id="SFLDG01067">
    <property type="entry name" value="SPASM/twitch_domain_containing"/>
    <property type="match status" value="1"/>
</dbReference>
<keyword evidence="5" id="KW-0408">Iron</keyword>
<dbReference type="GO" id="GO:0003824">
    <property type="term" value="F:catalytic activity"/>
    <property type="evidence" value="ECO:0007669"/>
    <property type="project" value="InterPro"/>
</dbReference>
<dbReference type="AlphaFoldDB" id="A0A2W5F9C7"/>
<dbReference type="InterPro" id="IPR007197">
    <property type="entry name" value="rSAM"/>
</dbReference>
<evidence type="ECO:0000256" key="3">
    <source>
        <dbReference type="ARBA" id="ARBA00022691"/>
    </source>
</evidence>
<comment type="caution">
    <text evidence="8">The sequence shown here is derived from an EMBL/GenBank/DDBJ whole genome shotgun (WGS) entry which is preliminary data.</text>
</comment>
<sequence>MYFNWNDTVNLAKKMTFPRLWNASKVMLGYQISKVIKRPVQWGLPVSISFEPTTSCNLRCPECPSGLRSFTRDIGMLKEDFFKKTIDEISRELMYLIFYFQGEPYLNPNFLSMVKYAHSKGIYTATSTNAHYLTEERAKQTVENGLDRLIISIDGTTQDVYQSYRVGGKLEKVLQGARNIVKWKKELKSKTPFVFFQFLVVKPNEHQIEDVKRLAKEIGVDQVRFKTAQIYDYENDPNQLIPTIDKYSRYRKGKDGKMKVKSGMKNHCWKMTSANVITWDGVVVPCCFDKDAEYKLGDLKKDSFKETWNSEAYKKFRADLYKGRANIDICANCSEGLTVWED</sequence>
<dbReference type="InterPro" id="IPR013785">
    <property type="entry name" value="Aldolase_TIM"/>
</dbReference>
<name>A0A2W5F9C7_9SPHI</name>
<dbReference type="PROSITE" id="PS51918">
    <property type="entry name" value="RADICAL_SAM"/>
    <property type="match status" value="1"/>
</dbReference>
<dbReference type="InterPro" id="IPR058240">
    <property type="entry name" value="rSAM_sf"/>
</dbReference>
<evidence type="ECO:0000259" key="7">
    <source>
        <dbReference type="PROSITE" id="PS51918"/>
    </source>
</evidence>
<evidence type="ECO:0000256" key="4">
    <source>
        <dbReference type="ARBA" id="ARBA00022723"/>
    </source>
</evidence>
<dbReference type="PANTHER" id="PTHR11228:SF7">
    <property type="entry name" value="PQQA PEPTIDE CYCLASE"/>
    <property type="match status" value="1"/>
</dbReference>
<evidence type="ECO:0000256" key="2">
    <source>
        <dbReference type="ARBA" id="ARBA00022485"/>
    </source>
</evidence>
<dbReference type="Pfam" id="PF13186">
    <property type="entry name" value="SPASM"/>
    <property type="match status" value="1"/>
</dbReference>
<dbReference type="SUPFAM" id="SSF102114">
    <property type="entry name" value="Radical SAM enzymes"/>
    <property type="match status" value="1"/>
</dbReference>
<keyword evidence="4" id="KW-0479">Metal-binding</keyword>
<dbReference type="InterPro" id="IPR023885">
    <property type="entry name" value="4Fe4S-binding_SPASM_dom"/>
</dbReference>
<keyword evidence="2" id="KW-0004">4Fe-4S</keyword>
<dbReference type="InterPro" id="IPR050377">
    <property type="entry name" value="Radical_SAM_PqqE_MftC-like"/>
</dbReference>
<proteinExistence type="predicted"/>
<dbReference type="PANTHER" id="PTHR11228">
    <property type="entry name" value="RADICAL SAM DOMAIN PROTEIN"/>
    <property type="match status" value="1"/>
</dbReference>
<dbReference type="Proteomes" id="UP000249645">
    <property type="component" value="Unassembled WGS sequence"/>
</dbReference>
<dbReference type="SFLD" id="SFLDS00029">
    <property type="entry name" value="Radical_SAM"/>
    <property type="match status" value="1"/>
</dbReference>
<evidence type="ECO:0000313" key="9">
    <source>
        <dbReference type="Proteomes" id="UP000249645"/>
    </source>
</evidence>
<dbReference type="EMBL" id="QFOI01000067">
    <property type="protein sequence ID" value="PZP50447.1"/>
    <property type="molecule type" value="Genomic_DNA"/>
</dbReference>
<comment type="cofactor">
    <cofactor evidence="1">
        <name>[4Fe-4S] cluster</name>
        <dbReference type="ChEBI" id="CHEBI:49883"/>
    </cofactor>
</comment>
<accession>A0A2W5F9C7</accession>
<evidence type="ECO:0000313" key="8">
    <source>
        <dbReference type="EMBL" id="PZP50447.1"/>
    </source>
</evidence>